<evidence type="ECO:0000256" key="3">
    <source>
        <dbReference type="ARBA" id="ARBA00022606"/>
    </source>
</evidence>
<accession>A0A0S3J2Q0</accession>
<proteinExistence type="evidence at transcript level"/>
<evidence type="ECO:0000256" key="2">
    <source>
        <dbReference type="ARBA" id="ARBA00022475"/>
    </source>
</evidence>
<dbReference type="PANTHER" id="PTHR21137:SF35">
    <property type="entry name" value="ODORANT RECEPTOR 19A-RELATED"/>
    <property type="match status" value="1"/>
</dbReference>
<keyword evidence="4 10" id="KW-0812">Transmembrane</keyword>
<dbReference type="PANTHER" id="PTHR21137">
    <property type="entry name" value="ODORANT RECEPTOR"/>
    <property type="match status" value="1"/>
</dbReference>
<organism evidence="11">
    <name type="scientific">Colaphellus bowringi</name>
    <dbReference type="NCBI Taxonomy" id="561076"/>
    <lineage>
        <taxon>Eukaryota</taxon>
        <taxon>Metazoa</taxon>
        <taxon>Ecdysozoa</taxon>
        <taxon>Arthropoda</taxon>
        <taxon>Hexapoda</taxon>
        <taxon>Insecta</taxon>
        <taxon>Pterygota</taxon>
        <taxon>Neoptera</taxon>
        <taxon>Endopterygota</taxon>
        <taxon>Coleoptera</taxon>
        <taxon>Polyphaga</taxon>
        <taxon>Cucujiformia</taxon>
        <taxon>Chrysomeloidea</taxon>
        <taxon>Chrysomelidae</taxon>
        <taxon>Chrysomelinae</taxon>
        <taxon>Chrysomelini</taxon>
        <taxon>Colaphellus</taxon>
    </lineage>
</organism>
<keyword evidence="9" id="KW-0807">Transducer</keyword>
<reference evidence="11" key="2">
    <citation type="submission" date="2015-08" db="EMBL/GenBank/DDBJ databases">
        <authorList>
            <person name="Babu N.S."/>
            <person name="Beckwith C.J."/>
            <person name="Beseler K.G."/>
            <person name="Brison A."/>
            <person name="Carone J.V."/>
            <person name="Caskin T.P."/>
            <person name="Diamond M."/>
            <person name="Durham M.E."/>
            <person name="Foxe J.M."/>
            <person name="Go M."/>
            <person name="Henderson B.A."/>
            <person name="Jones I.B."/>
            <person name="McGettigan J.A."/>
            <person name="Micheletti S.J."/>
            <person name="Nasrallah M.E."/>
            <person name="Ortiz D."/>
            <person name="Piller C.R."/>
            <person name="Privatt S.R."/>
            <person name="Schneider S.L."/>
            <person name="Sharp S."/>
            <person name="Smith T.C."/>
            <person name="Stanton J.D."/>
            <person name="Ullery H.E."/>
            <person name="Wilson R.J."/>
            <person name="Serrano M.G."/>
            <person name="Buck G."/>
            <person name="Lee V."/>
            <person name="Wang Y."/>
            <person name="Carvalho R."/>
            <person name="Voegtly L."/>
            <person name="Shi R."/>
            <person name="Duckworth R."/>
            <person name="Johnson A."/>
            <person name="Loviza R."/>
            <person name="Walstead R."/>
            <person name="Shah Z."/>
            <person name="Kiflezghi M."/>
            <person name="Wade K."/>
            <person name="Ball S.L."/>
            <person name="Bradley K.W."/>
            <person name="Asai D.J."/>
            <person name="Bowman C.A."/>
            <person name="Russell D.A."/>
            <person name="Pope W.H."/>
            <person name="Jacobs-Sera D."/>
            <person name="Hendrix R.W."/>
            <person name="Hatfull G.F."/>
        </authorList>
    </citation>
    <scope>NUCLEOTIDE SEQUENCE</scope>
</reference>
<evidence type="ECO:0000256" key="4">
    <source>
        <dbReference type="ARBA" id="ARBA00022692"/>
    </source>
</evidence>
<sequence>MLTFSLIHITSLVQVSETLSFNLTQLAYLCKLLNFQIHSKRLLELEDFLRKTTLTNVTVEEEAIIRNTMKGSRRLATVYRSLCVIIVFLYALFPLIDENSGDEKKLPLPMWFPFDTNNHFGKVWFFEIFSIAIGAWTNSNLDVICVTMITLTTCQFNIMNSRLSNLRKSTDDVEEEDTVQKALKECVIHYNDIISFQILVETTFSLSIFGQFVFSVLVICMTGFQMLVISFKSVQFVLLLSYLLGQTCQIVMYCWYGQSILDSSEAINDACYSSEWFNCSKETQKMFLIIMERSKRPVKMRAGKFFFLNLDTLMSILKSSYSYFAVLRHIYSSKFT</sequence>
<keyword evidence="6 10" id="KW-1133">Transmembrane helix</keyword>
<evidence type="ECO:0000256" key="6">
    <source>
        <dbReference type="ARBA" id="ARBA00022989"/>
    </source>
</evidence>
<feature type="transmembrane region" description="Helical" evidence="10">
    <location>
        <begin position="208"/>
        <end position="229"/>
    </location>
</feature>
<evidence type="ECO:0000256" key="1">
    <source>
        <dbReference type="ARBA" id="ARBA00004651"/>
    </source>
</evidence>
<dbReference type="Pfam" id="PF02949">
    <property type="entry name" value="7tm_6"/>
    <property type="match status" value="1"/>
</dbReference>
<evidence type="ECO:0000256" key="5">
    <source>
        <dbReference type="ARBA" id="ARBA00022725"/>
    </source>
</evidence>
<evidence type="ECO:0000256" key="10">
    <source>
        <dbReference type="SAM" id="Phobius"/>
    </source>
</evidence>
<dbReference type="InterPro" id="IPR004117">
    <property type="entry name" value="7tm6_olfct_rcpt"/>
</dbReference>
<keyword evidence="7 10" id="KW-0472">Membrane</keyword>
<keyword evidence="2" id="KW-1003">Cell membrane</keyword>
<feature type="transmembrane region" description="Helical" evidence="10">
    <location>
        <begin position="78"/>
        <end position="96"/>
    </location>
</feature>
<evidence type="ECO:0000256" key="7">
    <source>
        <dbReference type="ARBA" id="ARBA00023136"/>
    </source>
</evidence>
<dbReference type="GO" id="GO:0005549">
    <property type="term" value="F:odorant binding"/>
    <property type="evidence" value="ECO:0007669"/>
    <property type="project" value="InterPro"/>
</dbReference>
<evidence type="ECO:0000256" key="8">
    <source>
        <dbReference type="ARBA" id="ARBA00023170"/>
    </source>
</evidence>
<protein>
    <submittedName>
        <fullName evidence="11">Odorant receptor OR9</fullName>
    </submittedName>
</protein>
<reference evidence="11" key="1">
    <citation type="journal article" date="2015" name="BMC Genomics">
        <title>Candidate chemosensory genes identified in Colaphellus bowringi by antennal transcriptome analysis.</title>
        <authorList>
            <person name="Li X.M."/>
            <person name="Zhu X.Y."/>
            <person name="Wang Z.Q."/>
            <person name="Wang Y."/>
            <person name="He P."/>
            <person name="Chen G."/>
            <person name="Sun L."/>
            <person name="Deng D.G."/>
            <person name="Zhang Y.N."/>
        </authorList>
    </citation>
    <scope>NUCLEOTIDE SEQUENCE</scope>
</reference>
<dbReference type="GO" id="GO:0005886">
    <property type="term" value="C:plasma membrane"/>
    <property type="evidence" value="ECO:0007669"/>
    <property type="project" value="UniProtKB-SubCell"/>
</dbReference>
<dbReference type="GO" id="GO:0004984">
    <property type="term" value="F:olfactory receptor activity"/>
    <property type="evidence" value="ECO:0007669"/>
    <property type="project" value="InterPro"/>
</dbReference>
<dbReference type="GO" id="GO:0007165">
    <property type="term" value="P:signal transduction"/>
    <property type="evidence" value="ECO:0007669"/>
    <property type="project" value="UniProtKB-KW"/>
</dbReference>
<keyword evidence="3" id="KW-0716">Sensory transduction</keyword>
<feature type="transmembrane region" description="Helical" evidence="10">
    <location>
        <begin position="236"/>
        <end position="258"/>
    </location>
</feature>
<dbReference type="AlphaFoldDB" id="A0A0S3J2Q0"/>
<evidence type="ECO:0000256" key="9">
    <source>
        <dbReference type="ARBA" id="ARBA00023224"/>
    </source>
</evidence>
<keyword evidence="8 11" id="KW-0675">Receptor</keyword>
<name>A0A0S3J2Q0_9CUCU</name>
<keyword evidence="5" id="KW-0552">Olfaction</keyword>
<dbReference type="EMBL" id="KT381548">
    <property type="protein sequence ID" value="ALR72554.1"/>
    <property type="molecule type" value="mRNA"/>
</dbReference>
<comment type="subcellular location">
    <subcellularLocation>
        <location evidence="1">Cell membrane</location>
        <topology evidence="1">Multi-pass membrane protein</topology>
    </subcellularLocation>
</comment>
<evidence type="ECO:0000313" key="11">
    <source>
        <dbReference type="EMBL" id="ALR72554.1"/>
    </source>
</evidence>